<reference evidence="1" key="1">
    <citation type="submission" date="2020-11" db="EMBL/GenBank/DDBJ databases">
        <authorList>
            <person name="Tran Van P."/>
        </authorList>
    </citation>
    <scope>NUCLEOTIDE SEQUENCE</scope>
</reference>
<evidence type="ECO:0000313" key="1">
    <source>
        <dbReference type="EMBL" id="CAD7608127.1"/>
    </source>
</evidence>
<accession>A0A7R9K717</accession>
<sequence length="137" mass="15756">MSRYDEALAGSHHEKYAVLKQQMRYAAEGLKIDVSDFKVLAGSLYWLNEWETRVHEGKIRKEQFLTKVTADGLRATILSAMQLTTYLLNECHFSYVLTAKMNQDPLEVNTYSLILLFTSNTSIRSVAEWGFEVKENV</sequence>
<dbReference type="AlphaFoldDB" id="A0A7R9K717"/>
<gene>
    <name evidence="1" type="ORF">TGEB3V08_LOCUS10306</name>
</gene>
<organism evidence="1">
    <name type="scientific">Timema genevievae</name>
    <name type="common">Walking stick</name>
    <dbReference type="NCBI Taxonomy" id="629358"/>
    <lineage>
        <taxon>Eukaryota</taxon>
        <taxon>Metazoa</taxon>
        <taxon>Ecdysozoa</taxon>
        <taxon>Arthropoda</taxon>
        <taxon>Hexapoda</taxon>
        <taxon>Insecta</taxon>
        <taxon>Pterygota</taxon>
        <taxon>Neoptera</taxon>
        <taxon>Polyneoptera</taxon>
        <taxon>Phasmatodea</taxon>
        <taxon>Timematodea</taxon>
        <taxon>Timematoidea</taxon>
        <taxon>Timematidae</taxon>
        <taxon>Timema</taxon>
    </lineage>
</organism>
<proteinExistence type="predicted"/>
<dbReference type="EMBL" id="OE845704">
    <property type="protein sequence ID" value="CAD7608127.1"/>
    <property type="molecule type" value="Genomic_DNA"/>
</dbReference>
<protein>
    <submittedName>
        <fullName evidence="1">Uncharacterized protein</fullName>
    </submittedName>
</protein>
<name>A0A7R9K717_TIMGE</name>